<dbReference type="Gene3D" id="2.60.120.620">
    <property type="entry name" value="q2cbj1_9rhob like domain"/>
    <property type="match status" value="1"/>
</dbReference>
<evidence type="ECO:0000256" key="5">
    <source>
        <dbReference type="ARBA" id="ARBA00023002"/>
    </source>
</evidence>
<dbReference type="SMART" id="SM00702">
    <property type="entry name" value="P4Hc"/>
    <property type="match status" value="1"/>
</dbReference>
<proteinExistence type="predicted"/>
<feature type="domain" description="Fe2OG dioxygenase" evidence="7">
    <location>
        <begin position="168"/>
        <end position="281"/>
    </location>
</feature>
<keyword evidence="9" id="KW-1185">Reference proteome</keyword>
<dbReference type="EMBL" id="SHNO01000001">
    <property type="protein sequence ID" value="MCX2977070.1"/>
    <property type="molecule type" value="Genomic_DNA"/>
</dbReference>
<reference evidence="8" key="1">
    <citation type="submission" date="2019-02" db="EMBL/GenBank/DDBJ databases">
        <authorList>
            <person name="Li S.-H."/>
        </authorList>
    </citation>
    <scope>NUCLEOTIDE SEQUENCE</scope>
    <source>
        <strain evidence="8">IMCC11814</strain>
    </source>
</reference>
<name>A0ABT3T4H6_9GAMM</name>
<evidence type="ECO:0000259" key="7">
    <source>
        <dbReference type="PROSITE" id="PS51471"/>
    </source>
</evidence>
<keyword evidence="6" id="KW-0408">Iron</keyword>
<accession>A0ABT3T4H6</accession>
<evidence type="ECO:0000256" key="1">
    <source>
        <dbReference type="ARBA" id="ARBA00001961"/>
    </source>
</evidence>
<evidence type="ECO:0000256" key="3">
    <source>
        <dbReference type="ARBA" id="ARBA00022896"/>
    </source>
</evidence>
<dbReference type="Pfam" id="PF13640">
    <property type="entry name" value="2OG-FeII_Oxy_3"/>
    <property type="match status" value="1"/>
</dbReference>
<dbReference type="RefSeq" id="WP_279248798.1">
    <property type="nucleotide sequence ID" value="NZ_SHNO01000001.1"/>
</dbReference>
<keyword evidence="4" id="KW-0223">Dioxygenase</keyword>
<keyword evidence="3" id="KW-0847">Vitamin C</keyword>
<dbReference type="InterPro" id="IPR044862">
    <property type="entry name" value="Pro_4_hyd_alph_FE2OG_OXY"/>
</dbReference>
<evidence type="ECO:0000313" key="9">
    <source>
        <dbReference type="Proteomes" id="UP001143304"/>
    </source>
</evidence>
<organism evidence="8 9">
    <name type="scientific">Candidatus Marimicrobium litorale</name>
    <dbReference type="NCBI Taxonomy" id="2518991"/>
    <lineage>
        <taxon>Bacteria</taxon>
        <taxon>Pseudomonadati</taxon>
        <taxon>Pseudomonadota</taxon>
        <taxon>Gammaproteobacteria</taxon>
        <taxon>Cellvibrionales</taxon>
        <taxon>Halieaceae</taxon>
        <taxon>Marimicrobium</taxon>
    </lineage>
</organism>
<keyword evidence="2" id="KW-0479">Metal-binding</keyword>
<dbReference type="Proteomes" id="UP001143304">
    <property type="component" value="Unassembled WGS sequence"/>
</dbReference>
<keyword evidence="5" id="KW-0560">Oxidoreductase</keyword>
<dbReference type="InterPro" id="IPR005123">
    <property type="entry name" value="Oxoglu/Fe-dep_dioxygenase_dom"/>
</dbReference>
<gene>
    <name evidence="8" type="ORF">EYC82_06850</name>
</gene>
<protein>
    <recommendedName>
        <fullName evidence="7">Fe2OG dioxygenase domain-containing protein</fullName>
    </recommendedName>
</protein>
<comment type="caution">
    <text evidence="8">The sequence shown here is derived from an EMBL/GenBank/DDBJ whole genome shotgun (WGS) entry which is preliminary data.</text>
</comment>
<sequence length="283" mass="31148">MKDEPLNAIDITLILRGDSRFETALPAADPLLADLHAAVQQHSPSRLMQVPLDGGRTALSFASSELVSVLTTPPVLIEAADSQASLQTGSYLPCVCIDDFLTPDENTRLLQYALNNESEFSPSDVTTGHEGYRRSMVLQTIQDSPWRTLFEGRLDVHLSHICQTLGIDTLAVGKREIQLTASGKGDFFKLHRDAGEDVGTAARTLTYVYYFFREPQSFSGGNLLLTDDTGANGRGKVLAMRPQNNRLVAFRADQLHEVEPVFMADDAFSESRFTVNGWLRAAD</sequence>
<comment type="cofactor">
    <cofactor evidence="1">
        <name>L-ascorbate</name>
        <dbReference type="ChEBI" id="CHEBI:38290"/>
    </cofactor>
</comment>
<dbReference type="InterPro" id="IPR006620">
    <property type="entry name" value="Pro_4_hyd_alph"/>
</dbReference>
<evidence type="ECO:0000313" key="8">
    <source>
        <dbReference type="EMBL" id="MCX2977070.1"/>
    </source>
</evidence>
<evidence type="ECO:0000256" key="6">
    <source>
        <dbReference type="ARBA" id="ARBA00023004"/>
    </source>
</evidence>
<evidence type="ECO:0000256" key="4">
    <source>
        <dbReference type="ARBA" id="ARBA00022964"/>
    </source>
</evidence>
<dbReference type="PROSITE" id="PS51471">
    <property type="entry name" value="FE2OG_OXY"/>
    <property type="match status" value="1"/>
</dbReference>
<evidence type="ECO:0000256" key="2">
    <source>
        <dbReference type="ARBA" id="ARBA00022723"/>
    </source>
</evidence>